<sequence length="62" mass="6840">MNKSALVAASVAPPPLPFPPPQSSLFRMVGLREATADPRRLRTRRRRRSSRHGSTGCGSLKR</sequence>
<reference evidence="2" key="1">
    <citation type="submission" date="2014-07" db="EMBL/GenBank/DDBJ databases">
        <title>Identification of a novel salt tolerance gene in wild soybean by whole-genome sequencing.</title>
        <authorList>
            <person name="Lam H.-M."/>
            <person name="Qi X."/>
            <person name="Li M.-W."/>
            <person name="Liu X."/>
            <person name="Xie M."/>
            <person name="Ni M."/>
            <person name="Xu X."/>
        </authorList>
    </citation>
    <scope>NUCLEOTIDE SEQUENCE [LARGE SCALE GENOMIC DNA]</scope>
    <source>
        <tissue evidence="2">Root</tissue>
    </source>
</reference>
<evidence type="ECO:0000256" key="1">
    <source>
        <dbReference type="SAM" id="MobiDB-lite"/>
    </source>
</evidence>
<accession>A0A0B2RI37</accession>
<name>A0A0B2RI37_GLYSO</name>
<dbReference type="Proteomes" id="UP000053555">
    <property type="component" value="Unassembled WGS sequence"/>
</dbReference>
<proteinExistence type="predicted"/>
<feature type="compositionally biased region" description="Basic residues" evidence="1">
    <location>
        <begin position="41"/>
        <end position="51"/>
    </location>
</feature>
<protein>
    <submittedName>
        <fullName evidence="2">Uncharacterized protein</fullName>
    </submittedName>
</protein>
<dbReference type="AlphaFoldDB" id="A0A0B2RI37"/>
<dbReference type="EMBL" id="KN650361">
    <property type="protein sequence ID" value="KHN31984.1"/>
    <property type="molecule type" value="Genomic_DNA"/>
</dbReference>
<feature type="region of interest" description="Disordered" evidence="1">
    <location>
        <begin position="1"/>
        <end position="62"/>
    </location>
</feature>
<feature type="compositionally biased region" description="Low complexity" evidence="1">
    <location>
        <begin position="1"/>
        <end position="11"/>
    </location>
</feature>
<evidence type="ECO:0000313" key="2">
    <source>
        <dbReference type="EMBL" id="KHN31984.1"/>
    </source>
</evidence>
<organism evidence="2">
    <name type="scientific">Glycine soja</name>
    <name type="common">Wild soybean</name>
    <dbReference type="NCBI Taxonomy" id="3848"/>
    <lineage>
        <taxon>Eukaryota</taxon>
        <taxon>Viridiplantae</taxon>
        <taxon>Streptophyta</taxon>
        <taxon>Embryophyta</taxon>
        <taxon>Tracheophyta</taxon>
        <taxon>Spermatophyta</taxon>
        <taxon>Magnoliopsida</taxon>
        <taxon>eudicotyledons</taxon>
        <taxon>Gunneridae</taxon>
        <taxon>Pentapetalae</taxon>
        <taxon>rosids</taxon>
        <taxon>fabids</taxon>
        <taxon>Fabales</taxon>
        <taxon>Fabaceae</taxon>
        <taxon>Papilionoideae</taxon>
        <taxon>50 kb inversion clade</taxon>
        <taxon>NPAAA clade</taxon>
        <taxon>indigoferoid/millettioid clade</taxon>
        <taxon>Phaseoleae</taxon>
        <taxon>Glycine</taxon>
        <taxon>Glycine subgen. Soja</taxon>
    </lineage>
</organism>
<gene>
    <name evidence="2" type="ORF">glysoja_025818</name>
</gene>
<feature type="compositionally biased region" description="Pro residues" evidence="1">
    <location>
        <begin position="12"/>
        <end position="22"/>
    </location>
</feature>